<proteinExistence type="predicted"/>
<dbReference type="Pfam" id="PF13175">
    <property type="entry name" value="AAA_15"/>
    <property type="match status" value="1"/>
</dbReference>
<reference evidence="2 3" key="1">
    <citation type="submission" date="2023-05" db="EMBL/GenBank/DDBJ databases">
        <title>Pseudoalteromonas ardens sp. nov., Pseudoalteromonas obscura sp. nov., and Pseudoalteromonas umbrosa sp. nov., isolated from the coral Montipora capitata.</title>
        <authorList>
            <person name="Thomas E.M."/>
            <person name="Smith E.M."/>
            <person name="Papke E."/>
            <person name="Shlafstein M.D."/>
            <person name="Oline D.K."/>
            <person name="Videau P."/>
            <person name="Saw J.H."/>
            <person name="Strangman W.K."/>
            <person name="Ushijima B."/>
        </authorList>
    </citation>
    <scope>NUCLEOTIDE SEQUENCE [LARGE SCALE GENOMIC DNA]</scope>
    <source>
        <strain evidence="2 3">P94</strain>
    </source>
</reference>
<accession>A0ABT7EE38</accession>
<protein>
    <submittedName>
        <fullName evidence="2">AAA family ATPase</fullName>
    </submittedName>
</protein>
<keyword evidence="3" id="KW-1185">Reference proteome</keyword>
<evidence type="ECO:0000313" key="2">
    <source>
        <dbReference type="EMBL" id="MDK2593534.1"/>
    </source>
</evidence>
<dbReference type="Proteomes" id="UP001231915">
    <property type="component" value="Unassembled WGS sequence"/>
</dbReference>
<evidence type="ECO:0000313" key="3">
    <source>
        <dbReference type="Proteomes" id="UP001231915"/>
    </source>
</evidence>
<feature type="domain" description="Endonuclease GajA/Old nuclease/RecF-like AAA" evidence="1">
    <location>
        <begin position="5"/>
        <end position="51"/>
    </location>
</feature>
<evidence type="ECO:0000259" key="1">
    <source>
        <dbReference type="Pfam" id="PF13175"/>
    </source>
</evidence>
<gene>
    <name evidence="2" type="ORF">QNM18_00455</name>
</gene>
<dbReference type="EMBL" id="JASJUT010000001">
    <property type="protein sequence ID" value="MDK2593534.1"/>
    <property type="molecule type" value="Genomic_DNA"/>
</dbReference>
<dbReference type="InterPro" id="IPR041685">
    <property type="entry name" value="AAA_GajA/Old/RecF-like"/>
</dbReference>
<dbReference type="Gene3D" id="3.40.50.300">
    <property type="entry name" value="P-loop containing nucleotide triphosphate hydrolases"/>
    <property type="match status" value="1"/>
</dbReference>
<organism evidence="2 3">
    <name type="scientific">Pseudoalteromonas obscura</name>
    <dbReference type="NCBI Taxonomy" id="3048491"/>
    <lineage>
        <taxon>Bacteria</taxon>
        <taxon>Pseudomonadati</taxon>
        <taxon>Pseudomonadota</taxon>
        <taxon>Gammaproteobacteria</taxon>
        <taxon>Alteromonadales</taxon>
        <taxon>Pseudoalteromonadaceae</taxon>
        <taxon>Pseudoalteromonas</taxon>
    </lineage>
</organism>
<dbReference type="SUPFAM" id="SSF52540">
    <property type="entry name" value="P-loop containing nucleoside triphosphate hydrolases"/>
    <property type="match status" value="1"/>
</dbReference>
<sequence>MQHFIQKLNINNFKSCKEFETELTACTPMVGYNNAGKSNVLEAIEWLLKDKLLSAETYYDPALDIVN</sequence>
<comment type="caution">
    <text evidence="2">The sequence shown here is derived from an EMBL/GenBank/DDBJ whole genome shotgun (WGS) entry which is preliminary data.</text>
</comment>
<name>A0ABT7EE38_9GAMM</name>
<dbReference type="InterPro" id="IPR027417">
    <property type="entry name" value="P-loop_NTPase"/>
</dbReference>
<dbReference type="RefSeq" id="WP_284135987.1">
    <property type="nucleotide sequence ID" value="NZ_JASJUT010000001.1"/>
</dbReference>